<keyword evidence="7" id="KW-0446">Lipid-binding</keyword>
<evidence type="ECO:0000256" key="10">
    <source>
        <dbReference type="SAM" id="Phobius"/>
    </source>
</evidence>
<evidence type="ECO:0000259" key="11">
    <source>
        <dbReference type="PROSITE" id="PS51847"/>
    </source>
</evidence>
<keyword evidence="8 10" id="KW-0472">Membrane</keyword>
<protein>
    <recommendedName>
        <fullName evidence="11">SMP-LTD domain-containing protein</fullName>
    </recommendedName>
</protein>
<evidence type="ECO:0000256" key="4">
    <source>
        <dbReference type="ARBA" id="ARBA00022824"/>
    </source>
</evidence>
<evidence type="ECO:0000313" key="12">
    <source>
        <dbReference type="EMBL" id="ODV84880.1"/>
    </source>
</evidence>
<feature type="non-terminal residue" evidence="12">
    <location>
        <position position="290"/>
    </location>
</feature>
<dbReference type="GO" id="GO:0007005">
    <property type="term" value="P:mitochondrion organization"/>
    <property type="evidence" value="ECO:0007669"/>
    <property type="project" value="InterPro"/>
</dbReference>
<dbReference type="PANTHER" id="PTHR13466:SF0">
    <property type="entry name" value="SMP-LTD DOMAIN-CONTAINING PROTEIN"/>
    <property type="match status" value="1"/>
</dbReference>
<gene>
    <name evidence="12" type="ORF">CANARDRAFT_186107</name>
</gene>
<evidence type="ECO:0000256" key="7">
    <source>
        <dbReference type="ARBA" id="ARBA00023121"/>
    </source>
</evidence>
<dbReference type="EMBL" id="KV453854">
    <property type="protein sequence ID" value="ODV84880.1"/>
    <property type="molecule type" value="Genomic_DNA"/>
</dbReference>
<feature type="compositionally biased region" description="Polar residues" evidence="9">
    <location>
        <begin position="35"/>
        <end position="46"/>
    </location>
</feature>
<dbReference type="AlphaFoldDB" id="A0A1E4SZH5"/>
<reference evidence="13" key="1">
    <citation type="submission" date="2016-04" db="EMBL/GenBank/DDBJ databases">
        <title>Comparative genomics of biotechnologically important yeasts.</title>
        <authorList>
            <consortium name="DOE Joint Genome Institute"/>
            <person name="Riley R."/>
            <person name="Haridas S."/>
            <person name="Wolfe K.H."/>
            <person name="Lopes M.R."/>
            <person name="Hittinger C.T."/>
            <person name="Goker M."/>
            <person name="Salamov A."/>
            <person name="Wisecaver J."/>
            <person name="Long T.M."/>
            <person name="Aerts A.L."/>
            <person name="Barry K."/>
            <person name="Choi C."/>
            <person name="Clum A."/>
            <person name="Coughlan A.Y."/>
            <person name="Deshpande S."/>
            <person name="Douglass A.P."/>
            <person name="Hanson S.J."/>
            <person name="Klenk H.-P."/>
            <person name="Labutti K."/>
            <person name="Lapidus A."/>
            <person name="Lindquist E."/>
            <person name="Lipzen A."/>
            <person name="Meier-Kolthoff J.P."/>
            <person name="Ohm R.A."/>
            <person name="Otillar R.P."/>
            <person name="Pangilinan J."/>
            <person name="Peng Y."/>
            <person name="Rokas A."/>
            <person name="Rosa C.A."/>
            <person name="Scheuner C."/>
            <person name="Sibirny A.A."/>
            <person name="Slot J.C."/>
            <person name="Stielow J.B."/>
            <person name="Sun H."/>
            <person name="Kurtzman C.P."/>
            <person name="Blackwell M."/>
            <person name="Grigoriev I.V."/>
            <person name="Jeffries T.W."/>
        </authorList>
    </citation>
    <scope>NUCLEOTIDE SEQUENCE [LARGE SCALE GENOMIC DNA]</scope>
    <source>
        <strain evidence="13">NRRL YB-2248</strain>
    </source>
</reference>
<accession>A0A1E4SZH5</accession>
<evidence type="ECO:0000256" key="3">
    <source>
        <dbReference type="ARBA" id="ARBA00022692"/>
    </source>
</evidence>
<dbReference type="GO" id="GO:0032865">
    <property type="term" value="C:ERMES complex"/>
    <property type="evidence" value="ECO:0007669"/>
    <property type="project" value="InterPro"/>
</dbReference>
<comment type="subcellular location">
    <subcellularLocation>
        <location evidence="1">Endoplasmic reticulum membrane</location>
    </subcellularLocation>
</comment>
<dbReference type="InterPro" id="IPR019411">
    <property type="entry name" value="MMM1_dom"/>
</dbReference>
<dbReference type="Proteomes" id="UP000094801">
    <property type="component" value="Unassembled WGS sequence"/>
</dbReference>
<dbReference type="OrthoDB" id="5599157at2759"/>
<keyword evidence="5 10" id="KW-1133">Transmembrane helix</keyword>
<feature type="transmembrane region" description="Helical" evidence="10">
    <location>
        <begin position="6"/>
        <end position="30"/>
    </location>
</feature>
<sequence length="290" mass="33153">QSTWSFTQGLIIGQVSVIFLMVIFIKFFIFSESAPKTPTKSTLSKNPTHRHNNQSDNNNTSIISSILEKTYYDVKTHTPESLDWFNVLIAQMISQFRNEALTNDNIYYSLTEAFQSSIIPDYLDKITISEINIGDDYPIFSNCRIKNNEGRLEAKIDVDVSDTFTLALETKLLINTPKPLSASLPIKLSVSIVRFSGCLTVSLISTTDAEEIDGTTKKIGLMFTFSPDFRLEFEVKSLIGSRTKLENIPRISSIIENVLRNWFIERCIEPRFQFIQLPSLWPRKRTTRQT</sequence>
<name>A0A1E4SZH5_9ASCO</name>
<keyword evidence="2" id="KW-0813">Transport</keyword>
<feature type="region of interest" description="Disordered" evidence="9">
    <location>
        <begin position="35"/>
        <end position="59"/>
    </location>
</feature>
<dbReference type="STRING" id="983967.A0A1E4SZH5"/>
<dbReference type="GO" id="GO:0005789">
    <property type="term" value="C:endoplasmic reticulum membrane"/>
    <property type="evidence" value="ECO:0007669"/>
    <property type="project" value="UniProtKB-SubCell"/>
</dbReference>
<dbReference type="HAMAP" id="MF_03103">
    <property type="entry name" value="Mmm1"/>
    <property type="match status" value="1"/>
</dbReference>
<proteinExistence type="inferred from homology"/>
<dbReference type="InterPro" id="IPR031468">
    <property type="entry name" value="SMP_LBD"/>
</dbReference>
<dbReference type="PROSITE" id="PS51847">
    <property type="entry name" value="SMP"/>
    <property type="match status" value="1"/>
</dbReference>
<keyword evidence="4" id="KW-0256">Endoplasmic reticulum</keyword>
<keyword evidence="13" id="KW-1185">Reference proteome</keyword>
<keyword evidence="6" id="KW-0445">Lipid transport</keyword>
<feature type="domain" description="SMP-LTD" evidence="11">
    <location>
        <begin position="78"/>
        <end position="278"/>
    </location>
</feature>
<evidence type="ECO:0000256" key="1">
    <source>
        <dbReference type="ARBA" id="ARBA00004586"/>
    </source>
</evidence>
<dbReference type="GO" id="GO:0015914">
    <property type="term" value="P:phospholipid transport"/>
    <property type="evidence" value="ECO:0007669"/>
    <property type="project" value="TreeGrafter"/>
</dbReference>
<dbReference type="CDD" id="cd21671">
    <property type="entry name" value="SMP_Mmm1"/>
    <property type="match status" value="1"/>
</dbReference>
<feature type="non-terminal residue" evidence="12">
    <location>
        <position position="1"/>
    </location>
</feature>
<evidence type="ECO:0000256" key="5">
    <source>
        <dbReference type="ARBA" id="ARBA00022989"/>
    </source>
</evidence>
<evidence type="ECO:0000256" key="2">
    <source>
        <dbReference type="ARBA" id="ARBA00022448"/>
    </source>
</evidence>
<evidence type="ECO:0000256" key="6">
    <source>
        <dbReference type="ARBA" id="ARBA00023055"/>
    </source>
</evidence>
<evidence type="ECO:0000256" key="9">
    <source>
        <dbReference type="SAM" id="MobiDB-lite"/>
    </source>
</evidence>
<keyword evidence="3 10" id="KW-0812">Transmembrane</keyword>
<organism evidence="12 13">
    <name type="scientific">[Candida] arabinofermentans NRRL YB-2248</name>
    <dbReference type="NCBI Taxonomy" id="983967"/>
    <lineage>
        <taxon>Eukaryota</taxon>
        <taxon>Fungi</taxon>
        <taxon>Dikarya</taxon>
        <taxon>Ascomycota</taxon>
        <taxon>Saccharomycotina</taxon>
        <taxon>Pichiomycetes</taxon>
        <taxon>Pichiales</taxon>
        <taxon>Pichiaceae</taxon>
        <taxon>Ogataea</taxon>
        <taxon>Ogataea/Candida clade</taxon>
    </lineage>
</organism>
<dbReference type="GO" id="GO:1990456">
    <property type="term" value="P:mitochondrion-endoplasmic reticulum membrane tethering"/>
    <property type="evidence" value="ECO:0007669"/>
    <property type="project" value="TreeGrafter"/>
</dbReference>
<dbReference type="Pfam" id="PF10296">
    <property type="entry name" value="MMM1"/>
    <property type="match status" value="1"/>
</dbReference>
<dbReference type="PANTHER" id="PTHR13466">
    <property type="entry name" value="TEX2 PROTEIN-RELATED"/>
    <property type="match status" value="1"/>
</dbReference>
<dbReference type="GO" id="GO:0008289">
    <property type="term" value="F:lipid binding"/>
    <property type="evidence" value="ECO:0007669"/>
    <property type="project" value="UniProtKB-KW"/>
</dbReference>
<evidence type="ECO:0000256" key="8">
    <source>
        <dbReference type="ARBA" id="ARBA00023136"/>
    </source>
</evidence>
<dbReference type="InterPro" id="IPR027537">
    <property type="entry name" value="Mmm1"/>
</dbReference>
<evidence type="ECO:0000313" key="13">
    <source>
        <dbReference type="Proteomes" id="UP000094801"/>
    </source>
</evidence>